<dbReference type="InterPro" id="IPR039020">
    <property type="entry name" value="PaxB-like"/>
</dbReference>
<comment type="caution">
    <text evidence="6">The sequence shown here is derived from an EMBL/GenBank/DDBJ whole genome shotgun (WGS) entry which is preliminary data.</text>
</comment>
<reference evidence="6 7" key="1">
    <citation type="submission" date="2019-05" db="EMBL/GenBank/DDBJ databases">
        <title>We sequenced the genome of Paenibacillus hemerocallicola KCTC 33185 for further insight into its adaptation and study the phylogeny of Paenibacillus.</title>
        <authorList>
            <person name="Narsing Rao M.P."/>
        </authorList>
    </citation>
    <scope>NUCLEOTIDE SEQUENCE [LARGE SCALE GENOMIC DNA]</scope>
    <source>
        <strain evidence="6 7">KCTC 33185</strain>
    </source>
</reference>
<keyword evidence="3 5" id="KW-1133">Transmembrane helix</keyword>
<organism evidence="6 7">
    <name type="scientific">Paenibacillus hemerocallicola</name>
    <dbReference type="NCBI Taxonomy" id="1172614"/>
    <lineage>
        <taxon>Bacteria</taxon>
        <taxon>Bacillati</taxon>
        <taxon>Bacillota</taxon>
        <taxon>Bacilli</taxon>
        <taxon>Bacillales</taxon>
        <taxon>Paenibacillaceae</taxon>
        <taxon>Paenibacillus</taxon>
    </lineage>
</organism>
<evidence type="ECO:0000256" key="3">
    <source>
        <dbReference type="ARBA" id="ARBA00022989"/>
    </source>
</evidence>
<evidence type="ECO:0000313" key="7">
    <source>
        <dbReference type="Proteomes" id="UP000307943"/>
    </source>
</evidence>
<dbReference type="EMBL" id="VDCQ01000058">
    <property type="protein sequence ID" value="TNJ62497.1"/>
    <property type="molecule type" value="Genomic_DNA"/>
</dbReference>
<accession>A0A5C4T2J5</accession>
<evidence type="ECO:0000256" key="4">
    <source>
        <dbReference type="ARBA" id="ARBA00023136"/>
    </source>
</evidence>
<dbReference type="GO" id="GO:0016829">
    <property type="term" value="F:lyase activity"/>
    <property type="evidence" value="ECO:0007669"/>
    <property type="project" value="InterPro"/>
</dbReference>
<evidence type="ECO:0000256" key="1">
    <source>
        <dbReference type="ARBA" id="ARBA00004141"/>
    </source>
</evidence>
<keyword evidence="4 5" id="KW-0472">Membrane</keyword>
<dbReference type="Proteomes" id="UP000307943">
    <property type="component" value="Unassembled WGS sequence"/>
</dbReference>
<evidence type="ECO:0000256" key="5">
    <source>
        <dbReference type="SAM" id="Phobius"/>
    </source>
</evidence>
<feature type="transmembrane region" description="Helical" evidence="5">
    <location>
        <begin position="87"/>
        <end position="105"/>
    </location>
</feature>
<sequence>MPFAALCANITWEFAYLFVFTHGFPRNAATAVWLALDCVILIQFVKYYRGIGSTAKLKYAVLAFSLLIAFLVQVGVTVDFNDPEGKYTGFGINLMMSILFIGMLLSRGNAGQSVSIGYAKMIGTFCASLEFYTRYPESVLLTLLYVLILLLDVIYIYLLYTRPGKPTPII</sequence>
<dbReference type="Pfam" id="PF25129">
    <property type="entry name" value="Pyr4-TMTC"/>
    <property type="match status" value="1"/>
</dbReference>
<feature type="transmembrane region" description="Helical" evidence="5">
    <location>
        <begin position="57"/>
        <end position="75"/>
    </location>
</feature>
<proteinExistence type="predicted"/>
<evidence type="ECO:0000313" key="6">
    <source>
        <dbReference type="EMBL" id="TNJ62497.1"/>
    </source>
</evidence>
<keyword evidence="2 5" id="KW-0812">Transmembrane</keyword>
<comment type="subcellular location">
    <subcellularLocation>
        <location evidence="1">Membrane</location>
        <topology evidence="1">Multi-pass membrane protein</topology>
    </subcellularLocation>
</comment>
<protein>
    <submittedName>
        <fullName evidence="6">Uncharacterized protein</fullName>
    </submittedName>
</protein>
<keyword evidence="7" id="KW-1185">Reference proteome</keyword>
<feature type="transmembrane region" description="Helical" evidence="5">
    <location>
        <begin position="139"/>
        <end position="160"/>
    </location>
</feature>
<dbReference type="PANTHER" id="PTHR42038:SF2">
    <property type="entry name" value="TERPENE CYCLASE AUSL"/>
    <property type="match status" value="1"/>
</dbReference>
<dbReference type="OrthoDB" id="7825963at2"/>
<feature type="transmembrane region" description="Helical" evidence="5">
    <location>
        <begin position="117"/>
        <end position="133"/>
    </location>
</feature>
<gene>
    <name evidence="6" type="ORF">FE784_30485</name>
</gene>
<evidence type="ECO:0000256" key="2">
    <source>
        <dbReference type="ARBA" id="ARBA00022692"/>
    </source>
</evidence>
<dbReference type="GO" id="GO:0016020">
    <property type="term" value="C:membrane"/>
    <property type="evidence" value="ECO:0007669"/>
    <property type="project" value="UniProtKB-SubCell"/>
</dbReference>
<dbReference type="PANTHER" id="PTHR42038">
    <property type="match status" value="1"/>
</dbReference>
<dbReference type="RefSeq" id="WP_139606043.1">
    <property type="nucleotide sequence ID" value="NZ_VDCQ01000058.1"/>
</dbReference>
<dbReference type="AlphaFoldDB" id="A0A5C4T2J5"/>
<name>A0A5C4T2J5_9BACL</name>
<feature type="transmembrane region" description="Helical" evidence="5">
    <location>
        <begin position="28"/>
        <end position="45"/>
    </location>
</feature>